<sequence length="161" mass="17489">MTIHITQATSAHAPLVASLITALTREICDRCNDQTHFDHNEALTAQLCARWIDEGIYTVLLAWSGDDAVGVVAIAESHALYAEGKIGIIQECYVVPAYRNQSAGSALLEAALALAPQRGWACMELCTPPLPEFANALAFYQRHAFKPVGGRKMRVRCAAHV</sequence>
<gene>
    <name evidence="3" type="ORF">FCL38_30110</name>
    <name evidence="2" type="ORF">FHS02_002827</name>
</gene>
<evidence type="ECO:0000313" key="4">
    <source>
        <dbReference type="Proteomes" id="UP000298763"/>
    </source>
</evidence>
<proteinExistence type="predicted"/>
<dbReference type="PANTHER" id="PTHR43072">
    <property type="entry name" value="N-ACETYLTRANSFERASE"/>
    <property type="match status" value="1"/>
</dbReference>
<keyword evidence="4" id="KW-1185">Reference proteome</keyword>
<dbReference type="OrthoDB" id="9789605at2"/>
<dbReference type="PANTHER" id="PTHR43072:SF60">
    <property type="entry name" value="L-2,4-DIAMINOBUTYRIC ACID ACETYLTRANSFERASE"/>
    <property type="match status" value="1"/>
</dbReference>
<organism evidence="2 5">
    <name type="scientific">Pseudoduganella umbonata</name>
    <dbReference type="NCBI Taxonomy" id="864828"/>
    <lineage>
        <taxon>Bacteria</taxon>
        <taxon>Pseudomonadati</taxon>
        <taxon>Pseudomonadota</taxon>
        <taxon>Betaproteobacteria</taxon>
        <taxon>Burkholderiales</taxon>
        <taxon>Oxalobacteraceae</taxon>
        <taxon>Telluria group</taxon>
        <taxon>Pseudoduganella</taxon>
    </lineage>
</organism>
<dbReference type="Pfam" id="PF00583">
    <property type="entry name" value="Acetyltransf_1"/>
    <property type="match status" value="1"/>
</dbReference>
<dbReference type="InterPro" id="IPR000182">
    <property type="entry name" value="GNAT_dom"/>
</dbReference>
<feature type="domain" description="N-acetyltransferase" evidence="1">
    <location>
        <begin position="3"/>
        <end position="161"/>
    </location>
</feature>
<evidence type="ECO:0000259" key="1">
    <source>
        <dbReference type="PROSITE" id="PS51186"/>
    </source>
</evidence>
<accession>A0A4P8I0B4</accession>
<dbReference type="GO" id="GO:0016747">
    <property type="term" value="F:acyltransferase activity, transferring groups other than amino-acyl groups"/>
    <property type="evidence" value="ECO:0007669"/>
    <property type="project" value="InterPro"/>
</dbReference>
<evidence type="ECO:0000313" key="2">
    <source>
        <dbReference type="EMBL" id="MBB3222017.1"/>
    </source>
</evidence>
<dbReference type="RefSeq" id="WP_137316967.1">
    <property type="nucleotide sequence ID" value="NZ_CP040017.1"/>
</dbReference>
<protein>
    <submittedName>
        <fullName evidence="3">GNAT family N-acetyltransferase</fullName>
    </submittedName>
    <submittedName>
        <fullName evidence="2">GNAT superfamily N-acetyltransferase</fullName>
    </submittedName>
</protein>
<dbReference type="EMBL" id="JACHXS010000004">
    <property type="protein sequence ID" value="MBB3222017.1"/>
    <property type="molecule type" value="Genomic_DNA"/>
</dbReference>
<dbReference type="InterPro" id="IPR016181">
    <property type="entry name" value="Acyl_CoA_acyltransferase"/>
</dbReference>
<dbReference type="PROSITE" id="PS51186">
    <property type="entry name" value="GNAT"/>
    <property type="match status" value="1"/>
</dbReference>
<dbReference type="Proteomes" id="UP000298763">
    <property type="component" value="Chromosome"/>
</dbReference>
<keyword evidence="2" id="KW-0808">Transferase</keyword>
<dbReference type="Gene3D" id="3.40.630.30">
    <property type="match status" value="1"/>
</dbReference>
<evidence type="ECO:0000313" key="3">
    <source>
        <dbReference type="EMBL" id="QCP14195.1"/>
    </source>
</evidence>
<reference evidence="2 5" key="2">
    <citation type="submission" date="2020-08" db="EMBL/GenBank/DDBJ databases">
        <title>Genomic Encyclopedia of Type Strains, Phase III (KMG-III): the genomes of soil and plant-associated and newly described type strains.</title>
        <authorList>
            <person name="Whitman W."/>
        </authorList>
    </citation>
    <scope>NUCLEOTIDE SEQUENCE [LARGE SCALE GENOMIC DNA]</scope>
    <source>
        <strain evidence="2 5">CECT 7753</strain>
    </source>
</reference>
<name>A0A4P8I0B4_9BURK</name>
<dbReference type="AlphaFoldDB" id="A0A4P8I0B4"/>
<reference evidence="3 4" key="1">
    <citation type="submission" date="2019-05" db="EMBL/GenBank/DDBJ databases">
        <title>Draft Genome Sequences of Six Type Strains of the Genus Massilia.</title>
        <authorList>
            <person name="Miess H."/>
            <person name="Frediansyhah A."/>
            <person name="Gross H."/>
        </authorList>
    </citation>
    <scope>NUCLEOTIDE SEQUENCE [LARGE SCALE GENOMIC DNA]</scope>
    <source>
        <strain evidence="3 4">DSMZ 26121</strain>
    </source>
</reference>
<dbReference type="EMBL" id="CP040017">
    <property type="protein sequence ID" value="QCP14195.1"/>
    <property type="molecule type" value="Genomic_DNA"/>
</dbReference>
<dbReference type="Proteomes" id="UP000584325">
    <property type="component" value="Unassembled WGS sequence"/>
</dbReference>
<dbReference type="SUPFAM" id="SSF55729">
    <property type="entry name" value="Acyl-CoA N-acyltransferases (Nat)"/>
    <property type="match status" value="1"/>
</dbReference>
<evidence type="ECO:0000313" key="5">
    <source>
        <dbReference type="Proteomes" id="UP000584325"/>
    </source>
</evidence>